<dbReference type="AlphaFoldDB" id="A0A0V1GCN6"/>
<evidence type="ECO:0000313" key="2">
    <source>
        <dbReference type="Proteomes" id="UP000054805"/>
    </source>
</evidence>
<evidence type="ECO:0000313" key="1">
    <source>
        <dbReference type="EMBL" id="KRY96022.1"/>
    </source>
</evidence>
<gene>
    <name evidence="1" type="ORF">T4B_14096</name>
</gene>
<feature type="non-terminal residue" evidence="1">
    <location>
        <position position="81"/>
    </location>
</feature>
<organism evidence="1 2">
    <name type="scientific">Trichinella pseudospiralis</name>
    <name type="common">Parasitic roundworm</name>
    <dbReference type="NCBI Taxonomy" id="6337"/>
    <lineage>
        <taxon>Eukaryota</taxon>
        <taxon>Metazoa</taxon>
        <taxon>Ecdysozoa</taxon>
        <taxon>Nematoda</taxon>
        <taxon>Enoplea</taxon>
        <taxon>Dorylaimia</taxon>
        <taxon>Trichinellida</taxon>
        <taxon>Trichinellidae</taxon>
        <taxon>Trichinella</taxon>
    </lineage>
</organism>
<dbReference type="EMBL" id="JYDS01003567">
    <property type="protein sequence ID" value="KRY96022.1"/>
    <property type="molecule type" value="Genomic_DNA"/>
</dbReference>
<sequence length="81" mass="9343">YAPGYASGRISNFSEFSEFFRNLAPGVALGYAAGLVKICIYPRAMPRAIVCTLFALRDDRRRLRLRQNFKNFQNFQNFSEI</sequence>
<name>A0A0V1GCN6_TRIPS</name>
<feature type="non-terminal residue" evidence="1">
    <location>
        <position position="1"/>
    </location>
</feature>
<accession>A0A0V1GCN6</accession>
<keyword evidence="2" id="KW-1185">Reference proteome</keyword>
<protein>
    <submittedName>
        <fullName evidence="1">Uncharacterized protein</fullName>
    </submittedName>
</protein>
<reference evidence="1 2" key="1">
    <citation type="submission" date="2015-01" db="EMBL/GenBank/DDBJ databases">
        <title>Evolution of Trichinella species and genotypes.</title>
        <authorList>
            <person name="Korhonen P.K."/>
            <person name="Edoardo P."/>
            <person name="Giuseppe L.R."/>
            <person name="Gasser R.B."/>
        </authorList>
    </citation>
    <scope>NUCLEOTIDE SEQUENCE [LARGE SCALE GENOMIC DNA]</scope>
    <source>
        <strain evidence="1">ISS588</strain>
    </source>
</reference>
<comment type="caution">
    <text evidence="1">The sequence shown here is derived from an EMBL/GenBank/DDBJ whole genome shotgun (WGS) entry which is preliminary data.</text>
</comment>
<proteinExistence type="predicted"/>
<dbReference type="Proteomes" id="UP000054805">
    <property type="component" value="Unassembled WGS sequence"/>
</dbReference>